<evidence type="ECO:0000313" key="4">
    <source>
        <dbReference type="RefSeq" id="XP_008282923.1"/>
    </source>
</evidence>
<dbReference type="AlphaFoldDB" id="A0A9Y4K1V5"/>
<sequence length="313" mass="35007">MHSVNLDSSGSPKKRTFSRGLSEDESLRSIIKETESSSRRLNRSDSRAGTLKKRSDSQQSDQDLFMGLPEMLELQASYDEAVQELRGLEVEREALLFQVDVLQDTLEGVEELLAEAQREAGHASLELEREREAKRKLESMVCSLMQEVERLKEERNNKPPAPENALDEAARRGHQIQNEAKESMKVAHREEKDSSLRNGGLAAAEDEGEGSVMTKLRRMVNKPLLPSLALDNLVSEDGVLRRPCENGIEGGRDPSPDRNDSDSISAYEDASDETPEQDRIFPELPHDSEDTEKNPTDDGENQDHKNPDGCVLS</sequence>
<keyword evidence="3" id="KW-1185">Reference proteome</keyword>
<reference evidence="4" key="1">
    <citation type="submission" date="2025-08" db="UniProtKB">
        <authorList>
            <consortium name="RefSeq"/>
        </authorList>
    </citation>
    <scope>IDENTIFICATION</scope>
</reference>
<evidence type="ECO:0000256" key="1">
    <source>
        <dbReference type="SAM" id="Coils"/>
    </source>
</evidence>
<feature type="compositionally biased region" description="Polar residues" evidence="2">
    <location>
        <begin position="1"/>
        <end position="11"/>
    </location>
</feature>
<feature type="compositionally biased region" description="Basic and acidic residues" evidence="2">
    <location>
        <begin position="276"/>
        <end position="307"/>
    </location>
</feature>
<organism evidence="3 4">
    <name type="scientific">Stegastes partitus</name>
    <name type="common">bicolor damselfish</name>
    <dbReference type="NCBI Taxonomy" id="144197"/>
    <lineage>
        <taxon>Eukaryota</taxon>
        <taxon>Metazoa</taxon>
        <taxon>Chordata</taxon>
        <taxon>Craniata</taxon>
        <taxon>Vertebrata</taxon>
        <taxon>Euteleostomi</taxon>
        <taxon>Actinopterygii</taxon>
        <taxon>Neopterygii</taxon>
        <taxon>Teleostei</taxon>
        <taxon>Neoteleostei</taxon>
        <taxon>Acanthomorphata</taxon>
        <taxon>Ovalentaria</taxon>
        <taxon>Pomacentridae</taxon>
        <taxon>Stegastes</taxon>
    </lineage>
</organism>
<dbReference type="GeneID" id="103359379"/>
<evidence type="ECO:0000313" key="3">
    <source>
        <dbReference type="Proteomes" id="UP000694891"/>
    </source>
</evidence>
<feature type="coiled-coil region" evidence="1">
    <location>
        <begin position="71"/>
        <end position="133"/>
    </location>
</feature>
<dbReference type="Gene3D" id="1.20.5.4090">
    <property type="match status" value="1"/>
</dbReference>
<proteinExistence type="predicted"/>
<dbReference type="Proteomes" id="UP000694891">
    <property type="component" value="Unplaced"/>
</dbReference>
<evidence type="ECO:0000256" key="2">
    <source>
        <dbReference type="SAM" id="MobiDB-lite"/>
    </source>
</evidence>
<protein>
    <submittedName>
        <fullName evidence="4">Leucine-rich repeat flightless-interacting protein 2</fullName>
    </submittedName>
</protein>
<feature type="compositionally biased region" description="Basic and acidic residues" evidence="2">
    <location>
        <begin position="180"/>
        <end position="195"/>
    </location>
</feature>
<feature type="region of interest" description="Disordered" evidence="2">
    <location>
        <begin position="180"/>
        <end position="313"/>
    </location>
</feature>
<name>A0A9Y4K1V5_9TELE</name>
<accession>A0A9Y4K1V5</accession>
<dbReference type="RefSeq" id="XP_008282923.1">
    <property type="nucleotide sequence ID" value="XM_008284701.1"/>
</dbReference>
<feature type="compositionally biased region" description="Basic and acidic residues" evidence="2">
    <location>
        <begin position="21"/>
        <end position="46"/>
    </location>
</feature>
<feature type="region of interest" description="Disordered" evidence="2">
    <location>
        <begin position="1"/>
        <end position="63"/>
    </location>
</feature>
<feature type="compositionally biased region" description="Basic and acidic residues" evidence="2">
    <location>
        <begin position="238"/>
        <end position="261"/>
    </location>
</feature>
<keyword evidence="1" id="KW-0175">Coiled coil</keyword>
<gene>
    <name evidence="4" type="primary">LOC103359379</name>
</gene>